<dbReference type="PANTHER" id="PTHR43437">
    <property type="entry name" value="HYDROXYACYL-THIOESTER DEHYDRATASE TYPE 2, MITOCHONDRIAL-RELATED"/>
    <property type="match status" value="1"/>
</dbReference>
<dbReference type="Pfam" id="PF01575">
    <property type="entry name" value="MaoC_dehydratas"/>
    <property type="match status" value="1"/>
</dbReference>
<dbReference type="InterPro" id="IPR029069">
    <property type="entry name" value="HotDog_dom_sf"/>
</dbReference>
<dbReference type="SUPFAM" id="SSF54637">
    <property type="entry name" value="Thioesterase/thiol ester dehydrase-isomerase"/>
    <property type="match status" value="1"/>
</dbReference>
<dbReference type="CDD" id="cd03449">
    <property type="entry name" value="R_hydratase"/>
    <property type="match status" value="1"/>
</dbReference>
<evidence type="ECO:0000313" key="3">
    <source>
        <dbReference type="Proteomes" id="UP001529369"/>
    </source>
</evidence>
<protein>
    <submittedName>
        <fullName evidence="2">MaoC family dehydratase</fullName>
    </submittedName>
</protein>
<dbReference type="RefSeq" id="WP_290316599.1">
    <property type="nucleotide sequence ID" value="NZ_JAUFPN010000110.1"/>
</dbReference>
<gene>
    <name evidence="2" type="ORF">QWZ14_10480</name>
</gene>
<dbReference type="InterPro" id="IPR050965">
    <property type="entry name" value="UPF0336/Enoyl-CoA_hydratase"/>
</dbReference>
<dbReference type="Proteomes" id="UP001529369">
    <property type="component" value="Unassembled WGS sequence"/>
</dbReference>
<comment type="caution">
    <text evidence="2">The sequence shown here is derived from an EMBL/GenBank/DDBJ whole genome shotgun (WGS) entry which is preliminary data.</text>
</comment>
<reference evidence="3" key="1">
    <citation type="journal article" date="2019" name="Int. J. Syst. Evol. Microbiol.">
        <title>The Global Catalogue of Microorganisms (GCM) 10K type strain sequencing project: providing services to taxonomists for standard genome sequencing and annotation.</title>
        <authorList>
            <consortium name="The Broad Institute Genomics Platform"/>
            <consortium name="The Broad Institute Genome Sequencing Center for Infectious Disease"/>
            <person name="Wu L."/>
            <person name="Ma J."/>
        </authorList>
    </citation>
    <scope>NUCLEOTIDE SEQUENCE [LARGE SCALE GENOMIC DNA]</scope>
    <source>
        <strain evidence="3">CECT 7131</strain>
    </source>
</reference>
<keyword evidence="3" id="KW-1185">Reference proteome</keyword>
<dbReference type="EMBL" id="JAUFPN010000110">
    <property type="protein sequence ID" value="MDN3564792.1"/>
    <property type="molecule type" value="Genomic_DNA"/>
</dbReference>
<dbReference type="PANTHER" id="PTHR43437:SF3">
    <property type="entry name" value="HYDROXYACYL-THIOESTER DEHYDRATASE TYPE 2, MITOCHONDRIAL"/>
    <property type="match status" value="1"/>
</dbReference>
<proteinExistence type="predicted"/>
<organism evidence="2 3">
    <name type="scientific">Paeniroseomonas aquatica</name>
    <dbReference type="NCBI Taxonomy" id="373043"/>
    <lineage>
        <taxon>Bacteria</taxon>
        <taxon>Pseudomonadati</taxon>
        <taxon>Pseudomonadota</taxon>
        <taxon>Alphaproteobacteria</taxon>
        <taxon>Acetobacterales</taxon>
        <taxon>Acetobacteraceae</taxon>
        <taxon>Paeniroseomonas</taxon>
    </lineage>
</organism>
<name>A0ABT8A4T5_9PROT</name>
<accession>A0ABT8A4T5</accession>
<evidence type="ECO:0000259" key="1">
    <source>
        <dbReference type="Pfam" id="PF01575"/>
    </source>
</evidence>
<dbReference type="InterPro" id="IPR002539">
    <property type="entry name" value="MaoC-like_dom"/>
</dbReference>
<dbReference type="Gene3D" id="3.10.129.10">
    <property type="entry name" value="Hotdog Thioesterase"/>
    <property type="match status" value="1"/>
</dbReference>
<evidence type="ECO:0000313" key="2">
    <source>
        <dbReference type="EMBL" id="MDN3564792.1"/>
    </source>
</evidence>
<feature type="domain" description="MaoC-like" evidence="1">
    <location>
        <begin position="18"/>
        <end position="106"/>
    </location>
</feature>
<sequence>MSDGMCFEDLTVGLKASFGKTITEADVVLFAAVTGDTNPMHLNAEYAKTTVFGERIAHGMLAAGLITKVLGTQLPGPGTIYMSQTLKFRAPVRIGETVTATVEVMALHPEKNRATLRTVCTVRGEPVLEGEAFVSVPSRASRPATAG</sequence>